<name>A0ABR7RQK7_9PROT</name>
<comment type="caution">
    <text evidence="2">The sequence shown here is derived from an EMBL/GenBank/DDBJ whole genome shotgun (WGS) entry which is preliminary data.</text>
</comment>
<reference evidence="2 3" key="1">
    <citation type="journal article" date="2013" name="Int. J. Syst. Evol. Microbiol.">
        <title>Roseomonas aerophila sp. nov., isolated from air.</title>
        <authorList>
            <person name="Kim S.J."/>
            <person name="Weon H.Y."/>
            <person name="Ahn J.H."/>
            <person name="Hong S.B."/>
            <person name="Seok S.J."/>
            <person name="Whang K.S."/>
            <person name="Kwon S.W."/>
        </authorList>
    </citation>
    <scope>NUCLEOTIDE SEQUENCE [LARGE SCALE GENOMIC DNA]</scope>
    <source>
        <strain evidence="2 3">NBRC 108923</strain>
    </source>
</reference>
<gene>
    <name evidence="2" type="ORF">IBL26_18755</name>
</gene>
<evidence type="ECO:0000313" key="2">
    <source>
        <dbReference type="EMBL" id="MBC9208894.1"/>
    </source>
</evidence>
<evidence type="ECO:0008006" key="4">
    <source>
        <dbReference type="Google" id="ProtNLM"/>
    </source>
</evidence>
<evidence type="ECO:0000256" key="1">
    <source>
        <dbReference type="SAM" id="MobiDB-lite"/>
    </source>
</evidence>
<evidence type="ECO:0000313" key="3">
    <source>
        <dbReference type="Proteomes" id="UP000626026"/>
    </source>
</evidence>
<keyword evidence="3" id="KW-1185">Reference proteome</keyword>
<feature type="region of interest" description="Disordered" evidence="1">
    <location>
        <begin position="61"/>
        <end position="85"/>
    </location>
</feature>
<sequence>MTGGQFREVLERIRWSQALIAAELGEDPARIRRMVAGRLPIPEKLAKWSRALADDLEAARLRNPPPALPSASVERRNQTALSEAA</sequence>
<organism evidence="2 3">
    <name type="scientific">Teichococcus aerophilus</name>
    <dbReference type="NCBI Taxonomy" id="1224513"/>
    <lineage>
        <taxon>Bacteria</taxon>
        <taxon>Pseudomonadati</taxon>
        <taxon>Pseudomonadota</taxon>
        <taxon>Alphaproteobacteria</taxon>
        <taxon>Acetobacterales</taxon>
        <taxon>Roseomonadaceae</taxon>
        <taxon>Roseomonas</taxon>
    </lineage>
</organism>
<protein>
    <recommendedName>
        <fullName evidence="4">HTH cro/C1-type domain-containing protein</fullName>
    </recommendedName>
</protein>
<accession>A0ABR7RQK7</accession>
<dbReference type="EMBL" id="JACTVA010000041">
    <property type="protein sequence ID" value="MBC9208894.1"/>
    <property type="molecule type" value="Genomic_DNA"/>
</dbReference>
<dbReference type="RefSeq" id="WP_187786044.1">
    <property type="nucleotide sequence ID" value="NZ_JACTVA010000041.1"/>
</dbReference>
<dbReference type="Proteomes" id="UP000626026">
    <property type="component" value="Unassembled WGS sequence"/>
</dbReference>
<proteinExistence type="predicted"/>